<dbReference type="AlphaFoldDB" id="A0A3S0XIM7"/>
<name>A0A3S0XIM7_9PROT</name>
<dbReference type="InterPro" id="IPR008884">
    <property type="entry name" value="TylF_MeTrfase"/>
</dbReference>
<protein>
    <submittedName>
        <fullName evidence="2">Tetratricopeptide repeat protein</fullName>
    </submittedName>
</protein>
<dbReference type="Gene3D" id="1.25.40.10">
    <property type="entry name" value="Tetratricopeptide repeat domain"/>
    <property type="match status" value="2"/>
</dbReference>
<dbReference type="PROSITE" id="PS50005">
    <property type="entry name" value="TPR"/>
    <property type="match status" value="1"/>
</dbReference>
<gene>
    <name evidence="2" type="ORF">EJ913_28445</name>
</gene>
<dbReference type="EMBL" id="RZIJ01000037">
    <property type="protein sequence ID" value="RUQ62574.1"/>
    <property type="molecule type" value="Genomic_DNA"/>
</dbReference>
<sequence length="451" mass="48707">MTDSVSAAAIFNEARALIDARRYRIALRRLKAEAPPGPERDRLLGLAHLGHRDPATALEHFRRVLADRPGDADSLIHLGQAHQAANAPFPAVEWFERAARLAPGHPGIRATLAGAYRRDARYHDALAVTGAALAAGETGIDLLFEAATSEACLGRDAEALARFKALLADDPEHAAGWFGSHAQAMHGHGPDEAIRRLRRATRCGGANGKYWAYLCATLLLLGRHEEARAVERAHIDPAPKHRPLVDGATALLPHLAPDLRLFGSSGRLLRHALAAATVPGLVLEFGVRRGTSLDHLAEAAGQEVHGFDSFEGLPEGWVNAPRGVLTTGRALPPVRANARLHVGWFEDSLPPFLAAHGGPLRFVNVDSDIYASARTVLTALADRIVPGSVLVFDEYIGNRSWREDEYRAFQEFAAEHGVAYEYFAASPYTKQVAVRILSVGDGRPSDAPAPR</sequence>
<dbReference type="OrthoDB" id="9811332at2"/>
<evidence type="ECO:0000313" key="2">
    <source>
        <dbReference type="EMBL" id="RUQ62574.1"/>
    </source>
</evidence>
<dbReference type="SUPFAM" id="SSF48452">
    <property type="entry name" value="TPR-like"/>
    <property type="match status" value="1"/>
</dbReference>
<comment type="caution">
    <text evidence="2">The sequence shown here is derived from an EMBL/GenBank/DDBJ whole genome shotgun (WGS) entry which is preliminary data.</text>
</comment>
<proteinExistence type="predicted"/>
<dbReference type="Gene3D" id="3.40.50.150">
    <property type="entry name" value="Vaccinia Virus protein VP39"/>
    <property type="match status" value="1"/>
</dbReference>
<dbReference type="InterPro" id="IPR011990">
    <property type="entry name" value="TPR-like_helical_dom_sf"/>
</dbReference>
<accession>A0A3S0XIM7</accession>
<evidence type="ECO:0000256" key="1">
    <source>
        <dbReference type="PROSITE-ProRule" id="PRU00339"/>
    </source>
</evidence>
<dbReference type="InterPro" id="IPR029063">
    <property type="entry name" value="SAM-dependent_MTases_sf"/>
</dbReference>
<organism evidence="2 3">
    <name type="scientific">Azospirillum doebereinerae</name>
    <dbReference type="NCBI Taxonomy" id="92933"/>
    <lineage>
        <taxon>Bacteria</taxon>
        <taxon>Pseudomonadati</taxon>
        <taxon>Pseudomonadota</taxon>
        <taxon>Alphaproteobacteria</taxon>
        <taxon>Rhodospirillales</taxon>
        <taxon>Azospirillaceae</taxon>
        <taxon>Azospirillum</taxon>
    </lineage>
</organism>
<dbReference type="Proteomes" id="UP000280346">
    <property type="component" value="Unassembled WGS sequence"/>
</dbReference>
<dbReference type="PANTHER" id="PTHR40036">
    <property type="entry name" value="MACROCIN O-METHYLTRANSFERASE"/>
    <property type="match status" value="1"/>
</dbReference>
<reference evidence="2 3" key="1">
    <citation type="submission" date="2018-12" db="EMBL/GenBank/DDBJ databases">
        <authorList>
            <person name="Yang Y."/>
        </authorList>
    </citation>
    <scope>NUCLEOTIDE SEQUENCE [LARGE SCALE GENOMIC DNA]</scope>
    <source>
        <strain evidence="2 3">GSF71</strain>
    </source>
</reference>
<dbReference type="InterPro" id="IPR019734">
    <property type="entry name" value="TPR_rpt"/>
</dbReference>
<dbReference type="SUPFAM" id="SSF53335">
    <property type="entry name" value="S-adenosyl-L-methionine-dependent methyltransferases"/>
    <property type="match status" value="1"/>
</dbReference>
<evidence type="ECO:0000313" key="3">
    <source>
        <dbReference type="Proteomes" id="UP000280346"/>
    </source>
</evidence>
<feature type="repeat" description="TPR" evidence="1">
    <location>
        <begin position="72"/>
        <end position="105"/>
    </location>
</feature>
<dbReference type="PANTHER" id="PTHR40036:SF1">
    <property type="entry name" value="MACROCIN O-METHYLTRANSFERASE"/>
    <property type="match status" value="1"/>
</dbReference>
<dbReference type="Pfam" id="PF13578">
    <property type="entry name" value="Methyltransf_24"/>
    <property type="match status" value="1"/>
</dbReference>
<dbReference type="Pfam" id="PF13432">
    <property type="entry name" value="TPR_16"/>
    <property type="match status" value="2"/>
</dbReference>
<keyword evidence="3" id="KW-1185">Reference proteome</keyword>
<keyword evidence="1" id="KW-0802">TPR repeat</keyword>